<gene>
    <name evidence="1" type="ORF">MENTE1834_LOCUS40636</name>
</gene>
<dbReference type="Proteomes" id="UP001497535">
    <property type="component" value="Unassembled WGS sequence"/>
</dbReference>
<evidence type="ECO:0000313" key="2">
    <source>
        <dbReference type="Proteomes" id="UP001497535"/>
    </source>
</evidence>
<sequence length="236" mass="27804">MSQQQRYTTTSSSILSSSPSKQLTVIDVYDLAESINRDFEILVEKYGNDSFESIVGKVISALETLEALAKYNDKDNCEIIDLQKTIQRFEQEKQQRIKDKEILERDFIELEDSYKKEIDDLCKIIQKLQTENKCMKEQLSSGENVKKEEEKTEDVVDEQLQTLIELRKMTHTQKDQIKQLQKDLDTYCCEVESLRENIERLIRQNKELLRKNGSLQKQGRMLLLERAEILKRLQVF</sequence>
<organism evidence="1 2">
    <name type="scientific">Meloidogyne enterolobii</name>
    <name type="common">Root-knot nematode worm</name>
    <name type="synonym">Meloidogyne mayaguensis</name>
    <dbReference type="NCBI Taxonomy" id="390850"/>
    <lineage>
        <taxon>Eukaryota</taxon>
        <taxon>Metazoa</taxon>
        <taxon>Ecdysozoa</taxon>
        <taxon>Nematoda</taxon>
        <taxon>Chromadorea</taxon>
        <taxon>Rhabditida</taxon>
        <taxon>Tylenchina</taxon>
        <taxon>Tylenchomorpha</taxon>
        <taxon>Tylenchoidea</taxon>
        <taxon>Meloidogynidae</taxon>
        <taxon>Meloidogyninae</taxon>
        <taxon>Meloidogyne</taxon>
    </lineage>
</organism>
<evidence type="ECO:0000313" key="1">
    <source>
        <dbReference type="EMBL" id="CAK5094259.1"/>
    </source>
</evidence>
<dbReference type="EMBL" id="CAVMJV010000097">
    <property type="protein sequence ID" value="CAK5094259.1"/>
    <property type="molecule type" value="Genomic_DNA"/>
</dbReference>
<protein>
    <submittedName>
        <fullName evidence="1">Uncharacterized protein</fullName>
    </submittedName>
</protein>
<keyword evidence="2" id="KW-1185">Reference proteome</keyword>
<accession>A0ACB1AMD1</accession>
<name>A0ACB1AMD1_MELEN</name>
<comment type="caution">
    <text evidence="1">The sequence shown here is derived from an EMBL/GenBank/DDBJ whole genome shotgun (WGS) entry which is preliminary data.</text>
</comment>
<proteinExistence type="predicted"/>
<reference evidence="1" key="1">
    <citation type="submission" date="2023-11" db="EMBL/GenBank/DDBJ databases">
        <authorList>
            <person name="Poullet M."/>
        </authorList>
    </citation>
    <scope>NUCLEOTIDE SEQUENCE</scope>
    <source>
        <strain evidence="1">E1834</strain>
    </source>
</reference>